<name>A0A366FLP8_9HYPH</name>
<evidence type="ECO:0000259" key="2">
    <source>
        <dbReference type="Pfam" id="PF13488"/>
    </source>
</evidence>
<dbReference type="Proteomes" id="UP000253529">
    <property type="component" value="Unassembled WGS sequence"/>
</dbReference>
<sequence length="98" mass="9312">MTMKMVALAMALAGAFSVSGCATQQQQNGTLIGGALGAGTGALVGSAVSGGSVGGALAGAAIGGVGGALVGNAVTAPRHCARHGYDAYGNRICVAWYN</sequence>
<keyword evidence="1" id="KW-0732">Signal</keyword>
<dbReference type="Pfam" id="PF13488">
    <property type="entry name" value="Gly-zipper_Omp"/>
    <property type="match status" value="1"/>
</dbReference>
<evidence type="ECO:0000256" key="1">
    <source>
        <dbReference type="SAM" id="SignalP"/>
    </source>
</evidence>
<dbReference type="AlphaFoldDB" id="A0A366FLP8"/>
<organism evidence="3 4">
    <name type="scientific">Roseiarcus fermentans</name>
    <dbReference type="NCBI Taxonomy" id="1473586"/>
    <lineage>
        <taxon>Bacteria</taxon>
        <taxon>Pseudomonadati</taxon>
        <taxon>Pseudomonadota</taxon>
        <taxon>Alphaproteobacteria</taxon>
        <taxon>Hyphomicrobiales</taxon>
        <taxon>Roseiarcaceae</taxon>
        <taxon>Roseiarcus</taxon>
    </lineage>
</organism>
<evidence type="ECO:0000313" key="3">
    <source>
        <dbReference type="EMBL" id="RBP15623.1"/>
    </source>
</evidence>
<reference evidence="3 4" key="1">
    <citation type="submission" date="2018-06" db="EMBL/GenBank/DDBJ databases">
        <title>Genomic Encyclopedia of Type Strains, Phase IV (KMG-IV): sequencing the most valuable type-strain genomes for metagenomic binning, comparative biology and taxonomic classification.</title>
        <authorList>
            <person name="Goeker M."/>
        </authorList>
    </citation>
    <scope>NUCLEOTIDE SEQUENCE [LARGE SCALE GENOMIC DNA]</scope>
    <source>
        <strain evidence="3 4">DSM 24875</strain>
    </source>
</reference>
<protein>
    <recommendedName>
        <fullName evidence="2">Glycine zipper domain-containing protein</fullName>
    </recommendedName>
</protein>
<dbReference type="RefSeq" id="WP_342634549.1">
    <property type="nucleotide sequence ID" value="NZ_QNRK01000008.1"/>
</dbReference>
<proteinExistence type="predicted"/>
<dbReference type="InterPro" id="IPR039567">
    <property type="entry name" value="Gly-zipper"/>
</dbReference>
<gene>
    <name evidence="3" type="ORF">DFR50_108180</name>
</gene>
<accession>A0A366FLP8</accession>
<keyword evidence="4" id="KW-1185">Reference proteome</keyword>
<evidence type="ECO:0000313" key="4">
    <source>
        <dbReference type="Proteomes" id="UP000253529"/>
    </source>
</evidence>
<comment type="caution">
    <text evidence="3">The sequence shown here is derived from an EMBL/GenBank/DDBJ whole genome shotgun (WGS) entry which is preliminary data.</text>
</comment>
<dbReference type="PROSITE" id="PS51257">
    <property type="entry name" value="PROKAR_LIPOPROTEIN"/>
    <property type="match status" value="1"/>
</dbReference>
<dbReference type="EMBL" id="QNRK01000008">
    <property type="protein sequence ID" value="RBP15623.1"/>
    <property type="molecule type" value="Genomic_DNA"/>
</dbReference>
<feature type="chain" id="PRO_5016968914" description="Glycine zipper domain-containing protein" evidence="1">
    <location>
        <begin position="23"/>
        <end position="98"/>
    </location>
</feature>
<feature type="signal peptide" evidence="1">
    <location>
        <begin position="1"/>
        <end position="22"/>
    </location>
</feature>
<feature type="domain" description="Glycine zipper" evidence="2">
    <location>
        <begin position="32"/>
        <end position="76"/>
    </location>
</feature>